<dbReference type="Pfam" id="PF06586">
    <property type="entry name" value="TraK_N"/>
    <property type="match status" value="1"/>
</dbReference>
<evidence type="ECO:0000313" key="4">
    <source>
        <dbReference type="Proteomes" id="UP000245838"/>
    </source>
</evidence>
<accession>A0A193QP13</accession>
<dbReference type="NCBIfam" id="TIGR02756">
    <property type="entry name" value="TraK_Ftype"/>
    <property type="match status" value="1"/>
</dbReference>
<feature type="domain" description="TraK N-terminal" evidence="1">
    <location>
        <begin position="2"/>
        <end position="79"/>
    </location>
</feature>
<evidence type="ECO:0000259" key="1">
    <source>
        <dbReference type="Pfam" id="PF06586"/>
    </source>
</evidence>
<proteinExistence type="predicted"/>
<dbReference type="EMBL" id="LN854558">
    <property type="protein sequence ID" value="CRL46838.1"/>
    <property type="molecule type" value="Genomic_DNA"/>
</dbReference>
<dbReference type="NCBIfam" id="NF010296">
    <property type="entry name" value="PRK13736.1"/>
    <property type="match status" value="1"/>
</dbReference>
<name>A0A193QP13_SODGM</name>
<gene>
    <name evidence="3" type="ORF">SGGMMB4_05802</name>
</gene>
<dbReference type="InterPro" id="IPR055397">
    <property type="entry name" value="TraK_C"/>
</dbReference>
<dbReference type="Proteomes" id="UP000245838">
    <property type="component" value="Plasmid psg1"/>
</dbReference>
<dbReference type="InterPro" id="IPR014126">
    <property type="entry name" value="TraK_Ftype"/>
</dbReference>
<reference evidence="4" key="1">
    <citation type="submission" date="2015-05" db="EMBL/GenBank/DDBJ databases">
        <authorList>
            <person name="Goodhead I."/>
        </authorList>
    </citation>
    <scope>NUCLEOTIDE SEQUENCE [LARGE SCALE GENOMIC DNA]</scope>
    <source>
        <strain evidence="4">morsitans</strain>
        <plasmid evidence="4">psg1</plasmid>
    </source>
</reference>
<evidence type="ECO:0000313" key="3">
    <source>
        <dbReference type="EMBL" id="CRL46838.1"/>
    </source>
</evidence>
<evidence type="ECO:0000259" key="2">
    <source>
        <dbReference type="Pfam" id="PF23536"/>
    </source>
</evidence>
<dbReference type="InterPro" id="IPR010563">
    <property type="entry name" value="TraK_N"/>
</dbReference>
<dbReference type="AlphaFoldDB" id="A0A193QP13"/>
<geneLocation type="plasmid" evidence="4">
    <name>psg1</name>
</geneLocation>
<organism evidence="3 4">
    <name type="scientific">Sodalis glossinidius (strain morsitans)</name>
    <dbReference type="NCBI Taxonomy" id="343509"/>
    <lineage>
        <taxon>Bacteria</taxon>
        <taxon>Pseudomonadati</taxon>
        <taxon>Pseudomonadota</taxon>
        <taxon>Gammaproteobacteria</taxon>
        <taxon>Enterobacterales</taxon>
        <taxon>Bruguierivoracaceae</taxon>
        <taxon>Sodalis</taxon>
    </lineage>
</organism>
<protein>
    <submittedName>
        <fullName evidence="3">TraK protein</fullName>
    </submittedName>
</protein>
<sequence>MVLSNTEPNLFSVPGDSVVAVSGIDESLVRYAPTANGALMLSTLNKKPFTFVIETARGLNFSLRAVPQAGSGRTFSLVGEGQGVSVAAKVWEQSVPYESMLVALNQALMAGRLPAGYGKAPATHERLPLPAGLWAEALWVWKGHRLKVVRFRVTNPGTTPVRVNEPDFWQPGVWAVMFDTPTREIVPAGRMGVWVTLSGEAGDGQH</sequence>
<dbReference type="Pfam" id="PF23536">
    <property type="entry name" value="TraK_C"/>
    <property type="match status" value="1"/>
</dbReference>
<feature type="domain" description="TraK C-terminal" evidence="2">
    <location>
        <begin position="92"/>
        <end position="181"/>
    </location>
</feature>